<reference evidence="4 5" key="1">
    <citation type="journal article" date="2014" name="PLoS Genet.">
        <title>Phylogenetically driven sequencing of extremely halophilic archaea reveals strategies for static and dynamic osmo-response.</title>
        <authorList>
            <person name="Becker E.A."/>
            <person name="Seitzer P.M."/>
            <person name="Tritt A."/>
            <person name="Larsen D."/>
            <person name="Krusor M."/>
            <person name="Yao A.I."/>
            <person name="Wu D."/>
            <person name="Madern D."/>
            <person name="Eisen J.A."/>
            <person name="Darling A.E."/>
            <person name="Facciotti M.T."/>
        </authorList>
    </citation>
    <scope>NUCLEOTIDE SEQUENCE [LARGE SCALE GENOMIC DNA]</scope>
    <source>
        <strain evidence="4 5">JCM 10990</strain>
    </source>
</reference>
<name>M0B2E9_9EURY</name>
<dbReference type="Gene3D" id="3.40.190.10">
    <property type="entry name" value="Periplasmic binding protein-like II"/>
    <property type="match status" value="2"/>
</dbReference>
<proteinExistence type="inferred from homology"/>
<dbReference type="PATRIC" id="fig|1227492.4.peg.583"/>
<accession>M0B2E9</accession>
<protein>
    <submittedName>
        <fullName evidence="4">Putative extracellular solute binding protein</fullName>
    </submittedName>
</protein>
<evidence type="ECO:0000313" key="4">
    <source>
        <dbReference type="EMBL" id="ELZ04732.1"/>
    </source>
</evidence>
<dbReference type="GO" id="GO:1901982">
    <property type="term" value="F:maltose binding"/>
    <property type="evidence" value="ECO:0007669"/>
    <property type="project" value="TreeGrafter"/>
</dbReference>
<dbReference type="PANTHER" id="PTHR30061:SF50">
    <property type="entry name" value="MALTOSE_MALTODEXTRIN-BINDING PERIPLASMIC PROTEIN"/>
    <property type="match status" value="1"/>
</dbReference>
<dbReference type="GO" id="GO:0055052">
    <property type="term" value="C:ATP-binding cassette (ABC) transporter complex, substrate-binding subunit-containing"/>
    <property type="evidence" value="ECO:0007669"/>
    <property type="project" value="TreeGrafter"/>
</dbReference>
<sequence length="386" mass="42514">MDAPGLDEFFDEHTQRFEEETGIHVEYEFVGWGEAQDTLISDIMSRSGPDVHEIASTWIPEQYNADGWMDLESDAVAEHLPSTDTFEQGAIDVATFQDTLVGIPWFWGPRAYQQVDERIEAGGVSGTPSDWDELVDQADAYDGDDQYFAIMGSDYEPIRNFAMFLWQNGGQLLTDDYSEPAFHGQEGVEALEFYADLYAEYGVLSSETLEWGAADIQGAFTGGQMASTWGALGTVSAYEEDGNSIDDLSVSAPPAGPGGDRGTFFGMELLGIHPWTDEPAAAAQWIEYLLRAEPNAAVSSTVGFLPTNPEGLETEYFDNDLYRTFDEDVFPHARTYPQVIGWGEIESELNSMVFEVLQSAVTDDLEAGDVEDALHQAASVAEQTLE</sequence>
<evidence type="ECO:0000256" key="2">
    <source>
        <dbReference type="ARBA" id="ARBA00022448"/>
    </source>
</evidence>
<evidence type="ECO:0000313" key="5">
    <source>
        <dbReference type="Proteomes" id="UP000011693"/>
    </source>
</evidence>
<dbReference type="PANTHER" id="PTHR30061">
    <property type="entry name" value="MALTOSE-BINDING PERIPLASMIC PROTEIN"/>
    <property type="match status" value="1"/>
</dbReference>
<evidence type="ECO:0000256" key="3">
    <source>
        <dbReference type="ARBA" id="ARBA00022729"/>
    </source>
</evidence>
<dbReference type="InterPro" id="IPR006059">
    <property type="entry name" value="SBP"/>
</dbReference>
<dbReference type="Pfam" id="PF13416">
    <property type="entry name" value="SBP_bac_8"/>
    <property type="match status" value="1"/>
</dbReference>
<evidence type="ECO:0000256" key="1">
    <source>
        <dbReference type="ARBA" id="ARBA00008520"/>
    </source>
</evidence>
<gene>
    <name evidence="4" type="ORF">C482_03021</name>
</gene>
<comment type="similarity">
    <text evidence="1">Belongs to the bacterial solute-binding protein 1 family.</text>
</comment>
<keyword evidence="2" id="KW-0813">Transport</keyword>
<dbReference type="Proteomes" id="UP000011693">
    <property type="component" value="Unassembled WGS sequence"/>
</dbReference>
<dbReference type="GO" id="GO:0042956">
    <property type="term" value="P:maltodextrin transmembrane transport"/>
    <property type="evidence" value="ECO:0007669"/>
    <property type="project" value="TreeGrafter"/>
</dbReference>
<dbReference type="GO" id="GO:0015768">
    <property type="term" value="P:maltose transport"/>
    <property type="evidence" value="ECO:0007669"/>
    <property type="project" value="TreeGrafter"/>
</dbReference>
<keyword evidence="3" id="KW-0732">Signal</keyword>
<dbReference type="STRING" id="1227492.C482_03021"/>
<dbReference type="OrthoDB" id="298910at2157"/>
<dbReference type="AlphaFoldDB" id="M0B2E9"/>
<dbReference type="EMBL" id="AOIN01000023">
    <property type="protein sequence ID" value="ELZ04732.1"/>
    <property type="molecule type" value="Genomic_DNA"/>
</dbReference>
<organism evidence="4 5">
    <name type="scientific">Natrialba chahannaoensis JCM 10990</name>
    <dbReference type="NCBI Taxonomy" id="1227492"/>
    <lineage>
        <taxon>Archaea</taxon>
        <taxon>Methanobacteriati</taxon>
        <taxon>Methanobacteriota</taxon>
        <taxon>Stenosarchaea group</taxon>
        <taxon>Halobacteria</taxon>
        <taxon>Halobacteriales</taxon>
        <taxon>Natrialbaceae</taxon>
        <taxon>Natrialba</taxon>
    </lineage>
</organism>
<dbReference type="SUPFAM" id="SSF53850">
    <property type="entry name" value="Periplasmic binding protein-like II"/>
    <property type="match status" value="1"/>
</dbReference>
<keyword evidence="5" id="KW-1185">Reference proteome</keyword>
<comment type="caution">
    <text evidence="4">The sequence shown here is derived from an EMBL/GenBank/DDBJ whole genome shotgun (WGS) entry which is preliminary data.</text>
</comment>